<dbReference type="Proteomes" id="UP001305647">
    <property type="component" value="Unassembled WGS sequence"/>
</dbReference>
<evidence type="ECO:0000313" key="3">
    <source>
        <dbReference type="EMBL" id="KAK4105983.1"/>
    </source>
</evidence>
<proteinExistence type="predicted"/>
<evidence type="ECO:0000256" key="2">
    <source>
        <dbReference type="SAM" id="SignalP"/>
    </source>
</evidence>
<feature type="compositionally biased region" description="Polar residues" evidence="1">
    <location>
        <begin position="180"/>
        <end position="203"/>
    </location>
</feature>
<keyword evidence="4" id="KW-1185">Reference proteome</keyword>
<feature type="compositionally biased region" description="Low complexity" evidence="1">
    <location>
        <begin position="204"/>
        <end position="220"/>
    </location>
</feature>
<reference evidence="3" key="2">
    <citation type="submission" date="2023-05" db="EMBL/GenBank/DDBJ databases">
        <authorList>
            <consortium name="Lawrence Berkeley National Laboratory"/>
            <person name="Steindorff A."/>
            <person name="Hensen N."/>
            <person name="Bonometti L."/>
            <person name="Westerberg I."/>
            <person name="Brannstrom I.O."/>
            <person name="Guillou S."/>
            <person name="Cros-Aarteil S."/>
            <person name="Calhoun S."/>
            <person name="Haridas S."/>
            <person name="Kuo A."/>
            <person name="Mondo S."/>
            <person name="Pangilinan J."/>
            <person name="Riley R."/>
            <person name="Labutti K."/>
            <person name="Andreopoulos B."/>
            <person name="Lipzen A."/>
            <person name="Chen C."/>
            <person name="Yanf M."/>
            <person name="Daum C."/>
            <person name="Ng V."/>
            <person name="Clum A."/>
            <person name="Ohm R."/>
            <person name="Martin F."/>
            <person name="Silar P."/>
            <person name="Natvig D."/>
            <person name="Lalanne C."/>
            <person name="Gautier V."/>
            <person name="Ament-Velasquez S.L."/>
            <person name="Kruys A."/>
            <person name="Hutchinson M.I."/>
            <person name="Powell A.J."/>
            <person name="Barry K."/>
            <person name="Miller A.N."/>
            <person name="Grigoriev I.V."/>
            <person name="Debuchy R."/>
            <person name="Gladieux P."/>
            <person name="Thoren M.H."/>
            <person name="Johannesson H."/>
        </authorList>
    </citation>
    <scope>NUCLEOTIDE SEQUENCE</scope>
    <source>
        <strain evidence="3">CBS 757.83</strain>
    </source>
</reference>
<dbReference type="AlphaFoldDB" id="A0AAN6Q980"/>
<feature type="region of interest" description="Disordered" evidence="1">
    <location>
        <begin position="120"/>
        <end position="231"/>
    </location>
</feature>
<keyword evidence="2" id="KW-0732">Signal</keyword>
<feature type="signal peptide" evidence="2">
    <location>
        <begin position="1"/>
        <end position="25"/>
    </location>
</feature>
<protein>
    <recommendedName>
        <fullName evidence="5">Extracellular membrane protein CFEM domain-containing protein</fullName>
    </recommendedName>
</protein>
<feature type="compositionally biased region" description="Low complexity" evidence="1">
    <location>
        <begin position="164"/>
        <end position="173"/>
    </location>
</feature>
<organism evidence="3 4">
    <name type="scientific">Parathielavia hyrcaniae</name>
    <dbReference type="NCBI Taxonomy" id="113614"/>
    <lineage>
        <taxon>Eukaryota</taxon>
        <taxon>Fungi</taxon>
        <taxon>Dikarya</taxon>
        <taxon>Ascomycota</taxon>
        <taxon>Pezizomycotina</taxon>
        <taxon>Sordariomycetes</taxon>
        <taxon>Sordariomycetidae</taxon>
        <taxon>Sordariales</taxon>
        <taxon>Chaetomiaceae</taxon>
        <taxon>Parathielavia</taxon>
    </lineage>
</organism>
<evidence type="ECO:0000313" key="4">
    <source>
        <dbReference type="Proteomes" id="UP001305647"/>
    </source>
</evidence>
<feature type="compositionally biased region" description="Low complexity" evidence="1">
    <location>
        <begin position="120"/>
        <end position="157"/>
    </location>
</feature>
<accession>A0AAN6Q980</accession>
<gene>
    <name evidence="3" type="ORF">N658DRAFT_490592</name>
</gene>
<sequence>MLFSRHMRLALTGTALLLFSSQAQASFDFPPCVDNCIESSGAEPDSAKSLCKGARNMLLDSVISCLFFSCKSDLRNYDSAFLNPIAEACEDSDREIPKSKLRAAESTAISYISMLPASTTAKTTTAAQPTTTPAPPKTTTITSNEAAVSSSSSPSTTTEDEDSAPSSTSSTSASDEEADQPTSAAGKTTTTQVALPTSATTRNSAAASPSSSASDDSGSGFDTNPFGSSTSAGPPAIRPLLYLLGLPLAAVSLLALR</sequence>
<feature type="chain" id="PRO_5042860997" description="Extracellular membrane protein CFEM domain-containing protein" evidence="2">
    <location>
        <begin position="26"/>
        <end position="257"/>
    </location>
</feature>
<name>A0AAN6Q980_9PEZI</name>
<evidence type="ECO:0008006" key="5">
    <source>
        <dbReference type="Google" id="ProtNLM"/>
    </source>
</evidence>
<dbReference type="EMBL" id="MU863624">
    <property type="protein sequence ID" value="KAK4105983.1"/>
    <property type="molecule type" value="Genomic_DNA"/>
</dbReference>
<evidence type="ECO:0000256" key="1">
    <source>
        <dbReference type="SAM" id="MobiDB-lite"/>
    </source>
</evidence>
<reference evidence="3" key="1">
    <citation type="journal article" date="2023" name="Mol. Phylogenet. Evol.">
        <title>Genome-scale phylogeny and comparative genomics of the fungal order Sordariales.</title>
        <authorList>
            <person name="Hensen N."/>
            <person name="Bonometti L."/>
            <person name="Westerberg I."/>
            <person name="Brannstrom I.O."/>
            <person name="Guillou S."/>
            <person name="Cros-Aarteil S."/>
            <person name="Calhoun S."/>
            <person name="Haridas S."/>
            <person name="Kuo A."/>
            <person name="Mondo S."/>
            <person name="Pangilinan J."/>
            <person name="Riley R."/>
            <person name="LaButti K."/>
            <person name="Andreopoulos B."/>
            <person name="Lipzen A."/>
            <person name="Chen C."/>
            <person name="Yan M."/>
            <person name="Daum C."/>
            <person name="Ng V."/>
            <person name="Clum A."/>
            <person name="Steindorff A."/>
            <person name="Ohm R.A."/>
            <person name="Martin F."/>
            <person name="Silar P."/>
            <person name="Natvig D.O."/>
            <person name="Lalanne C."/>
            <person name="Gautier V."/>
            <person name="Ament-Velasquez S.L."/>
            <person name="Kruys A."/>
            <person name="Hutchinson M.I."/>
            <person name="Powell A.J."/>
            <person name="Barry K."/>
            <person name="Miller A.N."/>
            <person name="Grigoriev I.V."/>
            <person name="Debuchy R."/>
            <person name="Gladieux P."/>
            <person name="Hiltunen Thoren M."/>
            <person name="Johannesson H."/>
        </authorList>
    </citation>
    <scope>NUCLEOTIDE SEQUENCE</scope>
    <source>
        <strain evidence="3">CBS 757.83</strain>
    </source>
</reference>
<feature type="compositionally biased region" description="Polar residues" evidence="1">
    <location>
        <begin position="221"/>
        <end position="231"/>
    </location>
</feature>
<comment type="caution">
    <text evidence="3">The sequence shown here is derived from an EMBL/GenBank/DDBJ whole genome shotgun (WGS) entry which is preliminary data.</text>
</comment>